<keyword evidence="3" id="KW-1185">Reference proteome</keyword>
<name>A0A4Y8DHM6_9HELO</name>
<evidence type="ECO:0000313" key="2">
    <source>
        <dbReference type="EMBL" id="TEY86614.1"/>
    </source>
</evidence>
<dbReference type="OrthoDB" id="3507900at2759"/>
<dbReference type="EMBL" id="PHWZ01000005">
    <property type="protein sequence ID" value="TEY86614.1"/>
    <property type="molecule type" value="Genomic_DNA"/>
</dbReference>
<feature type="domain" description="DUF7730" evidence="1">
    <location>
        <begin position="14"/>
        <end position="136"/>
    </location>
</feature>
<evidence type="ECO:0000313" key="3">
    <source>
        <dbReference type="Proteomes" id="UP000297299"/>
    </source>
</evidence>
<gene>
    <name evidence="2" type="ORF">BOTCAL_0005g00360</name>
</gene>
<comment type="caution">
    <text evidence="2">The sequence shown here is derived from an EMBL/GenBank/DDBJ whole genome shotgun (WGS) entry which is preliminary data.</text>
</comment>
<organism evidence="2 3">
    <name type="scientific">Botryotinia calthae</name>
    <dbReference type="NCBI Taxonomy" id="38488"/>
    <lineage>
        <taxon>Eukaryota</taxon>
        <taxon>Fungi</taxon>
        <taxon>Dikarya</taxon>
        <taxon>Ascomycota</taxon>
        <taxon>Pezizomycotina</taxon>
        <taxon>Leotiomycetes</taxon>
        <taxon>Helotiales</taxon>
        <taxon>Sclerotiniaceae</taxon>
        <taxon>Botryotinia</taxon>
    </lineage>
</organism>
<dbReference type="Pfam" id="PF24864">
    <property type="entry name" value="DUF7730"/>
    <property type="match status" value="1"/>
</dbReference>
<dbReference type="AlphaFoldDB" id="A0A4Y8DHM6"/>
<reference evidence="2 3" key="1">
    <citation type="submission" date="2017-11" db="EMBL/GenBank/DDBJ databases">
        <title>Comparative genomics of Botrytis spp.</title>
        <authorList>
            <person name="Valero-Jimenez C.A."/>
            <person name="Tapia P."/>
            <person name="Veloso J."/>
            <person name="Silva-Moreno E."/>
            <person name="Staats M."/>
            <person name="Valdes J.H."/>
            <person name="Van Kan J.A.L."/>
        </authorList>
    </citation>
    <scope>NUCLEOTIDE SEQUENCE [LARGE SCALE GENOMIC DNA]</scope>
    <source>
        <strain evidence="2 3">MUCL2830</strain>
    </source>
</reference>
<protein>
    <recommendedName>
        <fullName evidence="1">DUF7730 domain-containing protein</fullName>
    </recommendedName>
</protein>
<evidence type="ECO:0000259" key="1">
    <source>
        <dbReference type="Pfam" id="PF24864"/>
    </source>
</evidence>
<dbReference type="Proteomes" id="UP000297299">
    <property type="component" value="Unassembled WGS sequence"/>
</dbReference>
<sequence>MESDFASLELQVHLQLNRIRTLHLCYEVKHPILTVFHTEPYGTPAYRRQQKKDLRFSRRQSEILVGVCRKLSNMKGLRDLHVTFSDSTGRGLEVVLLHPLWMIKNVENFQVNLPWALEPAVGAYHENETLPFIIRRPALEEDNPSRAVYSQGGTFRLWMYKFGRFLIHPYRMLQ</sequence>
<dbReference type="InterPro" id="IPR056632">
    <property type="entry name" value="DUF7730"/>
</dbReference>
<accession>A0A4Y8DHM6</accession>
<dbReference type="STRING" id="38488.A0A4Y8DHM6"/>
<proteinExistence type="predicted"/>